<organism evidence="1 2">
    <name type="scientific">Mesorhizobium cantuariense</name>
    <dbReference type="NCBI Taxonomy" id="1300275"/>
    <lineage>
        <taxon>Bacteria</taxon>
        <taxon>Pseudomonadati</taxon>
        <taxon>Pseudomonadota</taxon>
        <taxon>Alphaproteobacteria</taxon>
        <taxon>Hyphomicrobiales</taxon>
        <taxon>Phyllobacteriaceae</taxon>
        <taxon>Mesorhizobium</taxon>
    </lineage>
</organism>
<proteinExistence type="predicted"/>
<name>A0ABV7MHM2_9HYPH</name>
<keyword evidence="2" id="KW-1185">Reference proteome</keyword>
<comment type="caution">
    <text evidence="1">The sequence shown here is derived from an EMBL/GenBank/DDBJ whole genome shotgun (WGS) entry which is preliminary data.</text>
</comment>
<evidence type="ECO:0000313" key="1">
    <source>
        <dbReference type="EMBL" id="MFC3320875.1"/>
    </source>
</evidence>
<dbReference type="Proteomes" id="UP001595648">
    <property type="component" value="Unassembled WGS sequence"/>
</dbReference>
<reference evidence="2" key="1">
    <citation type="journal article" date="2019" name="Int. J. Syst. Evol. Microbiol.">
        <title>The Global Catalogue of Microorganisms (GCM) 10K type strain sequencing project: providing services to taxonomists for standard genome sequencing and annotation.</title>
        <authorList>
            <consortium name="The Broad Institute Genomics Platform"/>
            <consortium name="The Broad Institute Genome Sequencing Center for Infectious Disease"/>
            <person name="Wu L."/>
            <person name="Ma J."/>
        </authorList>
    </citation>
    <scope>NUCLEOTIDE SEQUENCE [LARGE SCALE GENOMIC DNA]</scope>
    <source>
        <strain evidence="2">ICMP 19515</strain>
    </source>
</reference>
<evidence type="ECO:0008006" key="3">
    <source>
        <dbReference type="Google" id="ProtNLM"/>
    </source>
</evidence>
<evidence type="ECO:0000313" key="2">
    <source>
        <dbReference type="Proteomes" id="UP001595648"/>
    </source>
</evidence>
<dbReference type="RefSeq" id="WP_095090247.1">
    <property type="nucleotide sequence ID" value="NZ_JBHRVD010000001.1"/>
</dbReference>
<protein>
    <recommendedName>
        <fullName evidence="3">Oxidoreductase molybdopterin-binding domain-containing protein</fullName>
    </recommendedName>
</protein>
<dbReference type="EMBL" id="JBHRVD010000001">
    <property type="protein sequence ID" value="MFC3320875.1"/>
    <property type="molecule type" value="Genomic_DNA"/>
</dbReference>
<gene>
    <name evidence="1" type="ORF">ACFOJ9_03555</name>
</gene>
<accession>A0ABV7MHM2</accession>
<sequence>MAKPQLTLVENTGSWHSRVDGRVVAQTHEVATRDTVQSSPRADQLDLFDALALPDLRVFVVAMDTVHGRTLQKAVLSSKPRSVIDLRYAARFDQYGSDRDTLFAYFKSVGSYYALDSMPWHDLSIRDFMTEGGVQVPRVHHELVELDRGAVMFFVPKPQHASMLIAYLNRTLSAKAKTSWRIEQIG</sequence>